<dbReference type="STRING" id="440168.SAMN04487974_109111"/>
<dbReference type="GO" id="GO:0051536">
    <property type="term" value="F:iron-sulfur cluster binding"/>
    <property type="evidence" value="ECO:0007669"/>
    <property type="project" value="InterPro"/>
</dbReference>
<accession>A0A1G7XHA4</accession>
<protein>
    <submittedName>
        <fullName evidence="1">NifU homolog involved in Fe-S cluster formation</fullName>
    </submittedName>
</protein>
<dbReference type="OrthoDB" id="7857113at2"/>
<dbReference type="Gene3D" id="3.90.1010.10">
    <property type="match status" value="1"/>
</dbReference>
<keyword evidence="2" id="KW-1185">Reference proteome</keyword>
<gene>
    <name evidence="1" type="ORF">SAMN04487974_109111</name>
</gene>
<evidence type="ECO:0000313" key="2">
    <source>
        <dbReference type="Proteomes" id="UP000199495"/>
    </source>
</evidence>
<dbReference type="RefSeq" id="WP_090597438.1">
    <property type="nucleotide sequence ID" value="NZ_FNCS01000009.1"/>
</dbReference>
<dbReference type="AlphaFoldDB" id="A0A1G7XHA4"/>
<evidence type="ECO:0000313" key="1">
    <source>
        <dbReference type="EMBL" id="SDG83506.1"/>
    </source>
</evidence>
<dbReference type="InterPro" id="IPR002871">
    <property type="entry name" value="NIF_FeS_clus_asmbl_NifU_N"/>
</dbReference>
<dbReference type="GO" id="GO:0005506">
    <property type="term" value="F:iron ion binding"/>
    <property type="evidence" value="ECO:0007669"/>
    <property type="project" value="InterPro"/>
</dbReference>
<dbReference type="EMBL" id="FNCS01000009">
    <property type="protein sequence ID" value="SDG83506.1"/>
    <property type="molecule type" value="Genomic_DNA"/>
</dbReference>
<proteinExistence type="predicted"/>
<sequence length="142" mass="15264">MEFSDLYSSRILEIAGAARQMPRLEAPHGTARKVSRVCGSAVEVDLKLEGGKVVAYGADVNACALGQTSAAIVAEQIVGSTPVELRRVREAMVAMLKSDGKPPDGRWDDLKYLEPVRAFPARHASTLLVFEAINEALERAGV</sequence>
<reference evidence="1 2" key="1">
    <citation type="submission" date="2016-10" db="EMBL/GenBank/DDBJ databases">
        <authorList>
            <person name="de Groot N.N."/>
        </authorList>
    </citation>
    <scope>NUCLEOTIDE SEQUENCE [LARGE SCALE GENOMIC DNA]</scope>
    <source>
        <strain evidence="1 2">CGMCC 1.10267</strain>
    </source>
</reference>
<dbReference type="SUPFAM" id="SSF82649">
    <property type="entry name" value="SufE/NifU"/>
    <property type="match status" value="1"/>
</dbReference>
<dbReference type="CDD" id="cd06664">
    <property type="entry name" value="IscU_like"/>
    <property type="match status" value="1"/>
</dbReference>
<dbReference type="Proteomes" id="UP000199495">
    <property type="component" value="Unassembled WGS sequence"/>
</dbReference>
<dbReference type="GO" id="GO:0016226">
    <property type="term" value="P:iron-sulfur cluster assembly"/>
    <property type="evidence" value="ECO:0007669"/>
    <property type="project" value="InterPro"/>
</dbReference>
<name>A0A1G7XHA4_9HYPH</name>
<organism evidence="1 2">
    <name type="scientific">Pelagibacterium luteolum</name>
    <dbReference type="NCBI Taxonomy" id="440168"/>
    <lineage>
        <taxon>Bacteria</taxon>
        <taxon>Pseudomonadati</taxon>
        <taxon>Pseudomonadota</taxon>
        <taxon>Alphaproteobacteria</taxon>
        <taxon>Hyphomicrobiales</taxon>
        <taxon>Devosiaceae</taxon>
        <taxon>Pelagibacterium</taxon>
    </lineage>
</organism>